<dbReference type="Proteomes" id="UP000306740">
    <property type="component" value="Unassembled WGS sequence"/>
</dbReference>
<evidence type="ECO:0000313" key="2">
    <source>
        <dbReference type="EMBL" id="TNC41611.1"/>
    </source>
</evidence>
<proteinExistence type="predicted"/>
<dbReference type="InterPro" id="IPR012349">
    <property type="entry name" value="Split_barrel_FMN-bd"/>
</dbReference>
<sequence length="208" mass="22012">MPPAADHHFYRPCDGHGLPHDPFNAIVAPRPIGWVSTRGSDGTVNLAPYSFFNAFAYSPPIIGFASTDRKDSVTNAEATGAFCWNLVTEDLAEAMNATSASVPADVDELAGAGLTAVPGAVVDVPYVAESPVAFECRTSQVIRLTGADGTPAASWLTLGEVVGVHIAHELLRDGLYDTAAARPLLRAGGPATYFGIRPEHRRDMRRPG</sequence>
<gene>
    <name evidence="2" type="ORF">FHE65_22300</name>
</gene>
<organism evidence="2 3">
    <name type="scientific">Mumia zhuanghuii</name>
    <dbReference type="NCBI Taxonomy" id="2585211"/>
    <lineage>
        <taxon>Bacteria</taxon>
        <taxon>Bacillati</taxon>
        <taxon>Actinomycetota</taxon>
        <taxon>Actinomycetes</taxon>
        <taxon>Propionibacteriales</taxon>
        <taxon>Nocardioidaceae</taxon>
        <taxon>Mumia</taxon>
    </lineage>
</organism>
<dbReference type="Pfam" id="PF01613">
    <property type="entry name" value="Flavin_Reduct"/>
    <property type="match status" value="1"/>
</dbReference>
<dbReference type="EMBL" id="VDFR01000105">
    <property type="protein sequence ID" value="TNC41611.1"/>
    <property type="molecule type" value="Genomic_DNA"/>
</dbReference>
<dbReference type="PANTHER" id="PTHR43812:SF2">
    <property type="entry name" value="FLAVIN REDUCTASE LIKE DOMAIN-CONTAINING PROTEIN"/>
    <property type="match status" value="1"/>
</dbReference>
<dbReference type="GO" id="GO:0010181">
    <property type="term" value="F:FMN binding"/>
    <property type="evidence" value="ECO:0007669"/>
    <property type="project" value="InterPro"/>
</dbReference>
<evidence type="ECO:0000259" key="1">
    <source>
        <dbReference type="SMART" id="SM00903"/>
    </source>
</evidence>
<feature type="domain" description="Flavin reductase like" evidence="1">
    <location>
        <begin position="25"/>
        <end position="178"/>
    </location>
</feature>
<protein>
    <submittedName>
        <fullName evidence="2">Flavin reductase family protein</fullName>
    </submittedName>
</protein>
<dbReference type="Gene3D" id="2.30.110.10">
    <property type="entry name" value="Electron Transport, Fmn-binding Protein, Chain A"/>
    <property type="match status" value="1"/>
</dbReference>
<dbReference type="GO" id="GO:0016646">
    <property type="term" value="F:oxidoreductase activity, acting on the CH-NH group of donors, NAD or NADP as acceptor"/>
    <property type="evidence" value="ECO:0007669"/>
    <property type="project" value="UniProtKB-ARBA"/>
</dbReference>
<reference evidence="2 3" key="1">
    <citation type="submission" date="2019-05" db="EMBL/GenBank/DDBJ databases">
        <title>Mumia sp. nov., isolated from the intestinal contents of plateau pika (Ochotona curzoniae) in the Qinghai-Tibet plateau of China.</title>
        <authorList>
            <person name="Tian Z."/>
        </authorList>
    </citation>
    <scope>NUCLEOTIDE SEQUENCE [LARGE SCALE GENOMIC DNA]</scope>
    <source>
        <strain evidence="3">527</strain>
    </source>
</reference>
<dbReference type="PANTHER" id="PTHR43812">
    <property type="entry name" value="BLR2425 PROTEIN"/>
    <property type="match status" value="1"/>
</dbReference>
<accession>A0A5C4MFU0</accession>
<evidence type="ECO:0000313" key="3">
    <source>
        <dbReference type="Proteomes" id="UP000306740"/>
    </source>
</evidence>
<dbReference type="SMART" id="SM00903">
    <property type="entry name" value="Flavin_Reduct"/>
    <property type="match status" value="1"/>
</dbReference>
<dbReference type="OrthoDB" id="9794638at2"/>
<dbReference type="InterPro" id="IPR002563">
    <property type="entry name" value="Flavin_Rdtase-like_dom"/>
</dbReference>
<dbReference type="SUPFAM" id="SSF50475">
    <property type="entry name" value="FMN-binding split barrel"/>
    <property type="match status" value="1"/>
</dbReference>
<name>A0A5C4MFU0_9ACTN</name>
<comment type="caution">
    <text evidence="2">The sequence shown here is derived from an EMBL/GenBank/DDBJ whole genome shotgun (WGS) entry which is preliminary data.</text>
</comment>
<dbReference type="AlphaFoldDB" id="A0A5C4MFU0"/>
<dbReference type="RefSeq" id="WP_139106615.1">
    <property type="nucleotide sequence ID" value="NZ_VDFR01000105.1"/>
</dbReference>